<dbReference type="EMBL" id="JASPKY010000152">
    <property type="protein sequence ID" value="KAK9730148.1"/>
    <property type="molecule type" value="Genomic_DNA"/>
</dbReference>
<feature type="region of interest" description="Disordered" evidence="1">
    <location>
        <begin position="148"/>
        <end position="233"/>
    </location>
</feature>
<keyword evidence="3" id="KW-1185">Reference proteome</keyword>
<feature type="compositionally biased region" description="Basic and acidic residues" evidence="1">
    <location>
        <begin position="181"/>
        <end position="198"/>
    </location>
</feature>
<comment type="caution">
    <text evidence="2">The sequence shown here is derived from an EMBL/GenBank/DDBJ whole genome shotgun (WGS) entry which is preliminary data.</text>
</comment>
<evidence type="ECO:0000313" key="3">
    <source>
        <dbReference type="Proteomes" id="UP001458880"/>
    </source>
</evidence>
<feature type="compositionally biased region" description="Basic and acidic residues" evidence="1">
    <location>
        <begin position="1"/>
        <end position="17"/>
    </location>
</feature>
<reference evidence="2 3" key="1">
    <citation type="journal article" date="2024" name="BMC Genomics">
        <title>De novo assembly and annotation of Popillia japonica's genome with initial clues to its potential as an invasive pest.</title>
        <authorList>
            <person name="Cucini C."/>
            <person name="Boschi S."/>
            <person name="Funari R."/>
            <person name="Cardaioli E."/>
            <person name="Iannotti N."/>
            <person name="Marturano G."/>
            <person name="Paoli F."/>
            <person name="Bruttini M."/>
            <person name="Carapelli A."/>
            <person name="Frati F."/>
            <person name="Nardi F."/>
        </authorList>
    </citation>
    <scope>NUCLEOTIDE SEQUENCE [LARGE SCALE GENOMIC DNA]</scope>
    <source>
        <strain evidence="2">DMR45628</strain>
    </source>
</reference>
<feature type="compositionally biased region" description="Basic and acidic residues" evidence="1">
    <location>
        <begin position="30"/>
        <end position="48"/>
    </location>
</feature>
<feature type="region of interest" description="Disordered" evidence="1">
    <location>
        <begin position="1"/>
        <end position="56"/>
    </location>
</feature>
<dbReference type="AlphaFoldDB" id="A0AAW1L5N4"/>
<dbReference type="Proteomes" id="UP001458880">
    <property type="component" value="Unassembled WGS sequence"/>
</dbReference>
<evidence type="ECO:0000313" key="2">
    <source>
        <dbReference type="EMBL" id="KAK9730148.1"/>
    </source>
</evidence>
<proteinExistence type="predicted"/>
<accession>A0AAW1L5N4</accession>
<name>A0AAW1L5N4_POPJA</name>
<feature type="region of interest" description="Disordered" evidence="1">
    <location>
        <begin position="74"/>
        <end position="97"/>
    </location>
</feature>
<protein>
    <submittedName>
        <fullName evidence="2">Uncharacterized protein</fullName>
    </submittedName>
</protein>
<feature type="compositionally biased region" description="Basic and acidic residues" evidence="1">
    <location>
        <begin position="148"/>
        <end position="167"/>
    </location>
</feature>
<sequence length="318" mass="35611">MSTKDAESPLYDDRSQRYFEGISEASQEQNSRKDSESTGEDLPEKLEDLNSPPTHVAADLGRQKEAVVDALEHTESVEDDQSLDQTYTQNNDHHTSTLEARLDRSFAKYFYNKAPLREPPDDDATDQYKTALKVSKKVLDALKVSKKVLDVSTKDAESPLYDDRSQRYFEGISEASQEQNSPKDPESTGEDLPEKLEDLDSPPTHVAADLPEKLEDLDSPPTHVAADLGRQKEAVVDALEHTESVEDDQSLDQTYTKANDHHTSTLEARLDRSFAKYFSNNAPLREPADDDATDQYKTALKVSKKVLDMSTKDAESRG</sequence>
<evidence type="ECO:0000256" key="1">
    <source>
        <dbReference type="SAM" id="MobiDB-lite"/>
    </source>
</evidence>
<organism evidence="2 3">
    <name type="scientific">Popillia japonica</name>
    <name type="common">Japanese beetle</name>
    <dbReference type="NCBI Taxonomy" id="7064"/>
    <lineage>
        <taxon>Eukaryota</taxon>
        <taxon>Metazoa</taxon>
        <taxon>Ecdysozoa</taxon>
        <taxon>Arthropoda</taxon>
        <taxon>Hexapoda</taxon>
        <taxon>Insecta</taxon>
        <taxon>Pterygota</taxon>
        <taxon>Neoptera</taxon>
        <taxon>Endopterygota</taxon>
        <taxon>Coleoptera</taxon>
        <taxon>Polyphaga</taxon>
        <taxon>Scarabaeiformia</taxon>
        <taxon>Scarabaeidae</taxon>
        <taxon>Rutelinae</taxon>
        <taxon>Popillia</taxon>
    </lineage>
</organism>
<gene>
    <name evidence="2" type="ORF">QE152_g15490</name>
</gene>